<keyword evidence="2" id="KW-0378">Hydrolase</keyword>
<name>A0ABW2JGK4_9ACTN</name>
<dbReference type="GO" id="GO:0052717">
    <property type="term" value="F:tRNA-specific adenosine-34 deaminase activity"/>
    <property type="evidence" value="ECO:0007669"/>
    <property type="project" value="UniProtKB-EC"/>
</dbReference>
<reference evidence="3" key="1">
    <citation type="journal article" date="2019" name="Int. J. Syst. Evol. Microbiol.">
        <title>The Global Catalogue of Microorganisms (GCM) 10K type strain sequencing project: providing services to taxonomists for standard genome sequencing and annotation.</title>
        <authorList>
            <consortium name="The Broad Institute Genomics Platform"/>
            <consortium name="The Broad Institute Genome Sequencing Center for Infectious Disease"/>
            <person name="Wu L."/>
            <person name="Ma J."/>
        </authorList>
    </citation>
    <scope>NUCLEOTIDE SEQUENCE [LARGE SCALE GENOMIC DNA]</scope>
    <source>
        <strain evidence="3">SYNS20</strain>
    </source>
</reference>
<dbReference type="Proteomes" id="UP001596523">
    <property type="component" value="Unassembled WGS sequence"/>
</dbReference>
<dbReference type="PANTHER" id="PTHR11079">
    <property type="entry name" value="CYTOSINE DEAMINASE FAMILY MEMBER"/>
    <property type="match status" value="1"/>
</dbReference>
<evidence type="ECO:0000259" key="1">
    <source>
        <dbReference type="PROSITE" id="PS51747"/>
    </source>
</evidence>
<dbReference type="RefSeq" id="WP_381830293.1">
    <property type="nucleotide sequence ID" value="NZ_JBHTCF010000004.1"/>
</dbReference>
<gene>
    <name evidence="2" type="ORF">ACFQVC_13105</name>
</gene>
<dbReference type="EMBL" id="JBHTCF010000004">
    <property type="protein sequence ID" value="MFC7305156.1"/>
    <property type="molecule type" value="Genomic_DNA"/>
</dbReference>
<organism evidence="2 3">
    <name type="scientific">Streptomyces monticola</name>
    <dbReference type="NCBI Taxonomy" id="2666263"/>
    <lineage>
        <taxon>Bacteria</taxon>
        <taxon>Bacillati</taxon>
        <taxon>Actinomycetota</taxon>
        <taxon>Actinomycetes</taxon>
        <taxon>Kitasatosporales</taxon>
        <taxon>Streptomycetaceae</taxon>
        <taxon>Streptomyces</taxon>
    </lineage>
</organism>
<evidence type="ECO:0000313" key="2">
    <source>
        <dbReference type="EMBL" id="MFC7305156.1"/>
    </source>
</evidence>
<dbReference type="SUPFAM" id="SSF53927">
    <property type="entry name" value="Cytidine deaminase-like"/>
    <property type="match status" value="1"/>
</dbReference>
<dbReference type="Pfam" id="PF00383">
    <property type="entry name" value="dCMP_cyt_deam_1"/>
    <property type="match status" value="1"/>
</dbReference>
<dbReference type="EC" id="3.5.4.33" evidence="2"/>
<accession>A0ABW2JGK4</accession>
<dbReference type="InterPro" id="IPR002125">
    <property type="entry name" value="CMP_dCMP_dom"/>
</dbReference>
<proteinExistence type="predicted"/>
<keyword evidence="3" id="KW-1185">Reference proteome</keyword>
<evidence type="ECO:0000313" key="3">
    <source>
        <dbReference type="Proteomes" id="UP001596523"/>
    </source>
</evidence>
<dbReference type="PROSITE" id="PS51747">
    <property type="entry name" value="CYT_DCMP_DEAMINASES_2"/>
    <property type="match status" value="1"/>
</dbReference>
<sequence length="170" mass="18721">MPYAPETPQDHAFLEQAIQISRHALEDEGKTPFGALVVIDGQVVGTGSSSVVELRDPTAHAEVMALRDAGTRLDRHLMEDAVMYSSSEPCPMCLTACYWARIPRLVYAATSHDVATNGFEDLQYYRQLTLPNAERTLLDEVTANDETRTTAAATLASWADKLPFPVEPKL</sequence>
<protein>
    <submittedName>
        <fullName evidence="2">Nucleoside deaminase</fullName>
        <ecNumber evidence="2">3.5.4.33</ecNumber>
    </submittedName>
</protein>
<dbReference type="CDD" id="cd01285">
    <property type="entry name" value="nucleoside_deaminase"/>
    <property type="match status" value="1"/>
</dbReference>
<comment type="caution">
    <text evidence="2">The sequence shown here is derived from an EMBL/GenBank/DDBJ whole genome shotgun (WGS) entry which is preliminary data.</text>
</comment>
<dbReference type="PANTHER" id="PTHR11079:SF161">
    <property type="entry name" value="CMP_DCMP-TYPE DEAMINASE DOMAIN-CONTAINING PROTEIN"/>
    <property type="match status" value="1"/>
</dbReference>
<dbReference type="InterPro" id="IPR016193">
    <property type="entry name" value="Cytidine_deaminase-like"/>
</dbReference>
<dbReference type="Gene3D" id="3.40.140.10">
    <property type="entry name" value="Cytidine Deaminase, domain 2"/>
    <property type="match status" value="1"/>
</dbReference>
<feature type="domain" description="CMP/dCMP-type deaminase" evidence="1">
    <location>
        <begin position="8"/>
        <end position="132"/>
    </location>
</feature>